<evidence type="ECO:0000256" key="5">
    <source>
        <dbReference type="SAM" id="Phobius"/>
    </source>
</evidence>
<keyword evidence="3 5" id="KW-1133">Transmembrane helix</keyword>
<dbReference type="RefSeq" id="WP_337092373.1">
    <property type="nucleotide sequence ID" value="NZ_JAPYKO010000003.1"/>
</dbReference>
<evidence type="ECO:0000256" key="3">
    <source>
        <dbReference type="ARBA" id="ARBA00022989"/>
    </source>
</evidence>
<keyword evidence="7" id="KW-1185">Reference proteome</keyword>
<evidence type="ECO:0000256" key="1">
    <source>
        <dbReference type="ARBA" id="ARBA00004370"/>
    </source>
</evidence>
<sequence length="122" mass="13150">MAWPQNDLDASQSLFILGCGLPRRFKGVLAIQRTTLFVGLTREVAFAGLPITYLVVLICAVMLGFLITQSFLYLAVVGGSGYCALRALAAYDPKIIDVFIATAQSTRMSAALLKGEGQVYRA</sequence>
<reference evidence="6 7" key="1">
    <citation type="submission" date="2022-12" db="EMBL/GenBank/DDBJ databases">
        <authorList>
            <person name="Muema E."/>
        </authorList>
    </citation>
    <scope>NUCLEOTIDE SEQUENCE [LARGE SCALE GENOMIC DNA]</scope>
    <source>
        <strain evidence="7">1330</strain>
    </source>
</reference>
<feature type="transmembrane region" description="Helical" evidence="5">
    <location>
        <begin position="51"/>
        <end position="76"/>
    </location>
</feature>
<dbReference type="Proteomes" id="UP001366503">
    <property type="component" value="Unassembled WGS sequence"/>
</dbReference>
<name>A0ABU8K8U0_9HYPH</name>
<keyword evidence="4 5" id="KW-0472">Membrane</keyword>
<evidence type="ECO:0000256" key="4">
    <source>
        <dbReference type="ARBA" id="ARBA00023136"/>
    </source>
</evidence>
<comment type="subcellular location">
    <subcellularLocation>
        <location evidence="1">Membrane</location>
    </subcellularLocation>
</comment>
<dbReference type="Pfam" id="PF05101">
    <property type="entry name" value="VirB3"/>
    <property type="match status" value="1"/>
</dbReference>
<evidence type="ECO:0000313" key="7">
    <source>
        <dbReference type="Proteomes" id="UP001366503"/>
    </source>
</evidence>
<dbReference type="EMBL" id="JAPYKO010000003">
    <property type="protein sequence ID" value="MEI9402057.1"/>
    <property type="molecule type" value="Genomic_DNA"/>
</dbReference>
<accession>A0ABU8K8U0</accession>
<dbReference type="InterPro" id="IPR007792">
    <property type="entry name" value="T4SS_VirB3/TrbD/AvhB"/>
</dbReference>
<evidence type="ECO:0000256" key="2">
    <source>
        <dbReference type="ARBA" id="ARBA00022692"/>
    </source>
</evidence>
<keyword evidence="2 5" id="KW-0812">Transmembrane</keyword>
<organism evidence="6 7">
    <name type="scientific">Mesorhizobium argentiipisi</name>
    <dbReference type="NCBI Taxonomy" id="3015175"/>
    <lineage>
        <taxon>Bacteria</taxon>
        <taxon>Pseudomonadati</taxon>
        <taxon>Pseudomonadota</taxon>
        <taxon>Alphaproteobacteria</taxon>
        <taxon>Hyphomicrobiales</taxon>
        <taxon>Phyllobacteriaceae</taxon>
        <taxon>Mesorhizobium</taxon>
    </lineage>
</organism>
<proteinExistence type="predicted"/>
<evidence type="ECO:0000313" key="6">
    <source>
        <dbReference type="EMBL" id="MEI9402057.1"/>
    </source>
</evidence>
<gene>
    <name evidence="6" type="ORF">O7A05_07755</name>
</gene>
<comment type="caution">
    <text evidence="6">The sequence shown here is derived from an EMBL/GenBank/DDBJ whole genome shotgun (WGS) entry which is preliminary data.</text>
</comment>
<protein>
    <submittedName>
        <fullName evidence="6">VirB3 family type IV secretion system protein</fullName>
    </submittedName>
</protein>